<keyword evidence="2" id="KW-1185">Reference proteome</keyword>
<organism evidence="1 2">
    <name type="scientific">Hibiscus sabdariffa</name>
    <name type="common">roselle</name>
    <dbReference type="NCBI Taxonomy" id="183260"/>
    <lineage>
        <taxon>Eukaryota</taxon>
        <taxon>Viridiplantae</taxon>
        <taxon>Streptophyta</taxon>
        <taxon>Embryophyta</taxon>
        <taxon>Tracheophyta</taxon>
        <taxon>Spermatophyta</taxon>
        <taxon>Magnoliopsida</taxon>
        <taxon>eudicotyledons</taxon>
        <taxon>Gunneridae</taxon>
        <taxon>Pentapetalae</taxon>
        <taxon>rosids</taxon>
        <taxon>malvids</taxon>
        <taxon>Malvales</taxon>
        <taxon>Malvaceae</taxon>
        <taxon>Malvoideae</taxon>
        <taxon>Hibiscus</taxon>
    </lineage>
</organism>
<sequence>MMATAGLLSTALNEIKLMYAIGSPRNLGSKQKRVQKKKVLLFPDLQETVDASVVLEFMKIMQSNLAERFVQFGIGIGICFIHHVIDA</sequence>
<name>A0ABR2CIU1_9ROSI</name>
<gene>
    <name evidence="1" type="ORF">V6N12_025414</name>
</gene>
<reference evidence="1 2" key="1">
    <citation type="journal article" date="2024" name="G3 (Bethesda)">
        <title>Genome assembly of Hibiscus sabdariffa L. provides insights into metabolisms of medicinal natural products.</title>
        <authorList>
            <person name="Kim T."/>
        </authorList>
    </citation>
    <scope>NUCLEOTIDE SEQUENCE [LARGE SCALE GENOMIC DNA]</scope>
    <source>
        <strain evidence="1">TK-2024</strain>
        <tissue evidence="1">Old leaves</tissue>
    </source>
</reference>
<evidence type="ECO:0000313" key="1">
    <source>
        <dbReference type="EMBL" id="KAK8519375.1"/>
    </source>
</evidence>
<proteinExistence type="predicted"/>
<dbReference type="Proteomes" id="UP001472677">
    <property type="component" value="Unassembled WGS sequence"/>
</dbReference>
<dbReference type="EMBL" id="JBBPBM010000051">
    <property type="protein sequence ID" value="KAK8519375.1"/>
    <property type="molecule type" value="Genomic_DNA"/>
</dbReference>
<evidence type="ECO:0000313" key="2">
    <source>
        <dbReference type="Proteomes" id="UP001472677"/>
    </source>
</evidence>
<accession>A0ABR2CIU1</accession>
<comment type="caution">
    <text evidence="1">The sequence shown here is derived from an EMBL/GenBank/DDBJ whole genome shotgun (WGS) entry which is preliminary data.</text>
</comment>
<protein>
    <submittedName>
        <fullName evidence="1">Uncharacterized protein</fullName>
    </submittedName>
</protein>